<comment type="caution">
    <text evidence="1">The sequence shown here is derived from an EMBL/GenBank/DDBJ whole genome shotgun (WGS) entry which is preliminary data.</text>
</comment>
<reference evidence="1" key="1">
    <citation type="journal article" date="2014" name="Front. Microbiol.">
        <title>High frequency of phylogenetically diverse reductive dehalogenase-homologous genes in deep subseafloor sedimentary metagenomes.</title>
        <authorList>
            <person name="Kawai M."/>
            <person name="Futagami T."/>
            <person name="Toyoda A."/>
            <person name="Takaki Y."/>
            <person name="Nishi S."/>
            <person name="Hori S."/>
            <person name="Arai W."/>
            <person name="Tsubouchi T."/>
            <person name="Morono Y."/>
            <person name="Uchiyama I."/>
            <person name="Ito T."/>
            <person name="Fujiyama A."/>
            <person name="Inagaki F."/>
            <person name="Takami H."/>
        </authorList>
    </citation>
    <scope>NUCLEOTIDE SEQUENCE</scope>
    <source>
        <strain evidence="1">Expedition CK06-06</strain>
    </source>
</reference>
<proteinExistence type="predicted"/>
<evidence type="ECO:0008006" key="2">
    <source>
        <dbReference type="Google" id="ProtNLM"/>
    </source>
</evidence>
<dbReference type="EMBL" id="BARU01033647">
    <property type="protein sequence ID" value="GAH69782.1"/>
    <property type="molecule type" value="Genomic_DNA"/>
</dbReference>
<name>X1HJW8_9ZZZZ</name>
<accession>X1HJW8</accession>
<organism evidence="1">
    <name type="scientific">marine sediment metagenome</name>
    <dbReference type="NCBI Taxonomy" id="412755"/>
    <lineage>
        <taxon>unclassified sequences</taxon>
        <taxon>metagenomes</taxon>
        <taxon>ecological metagenomes</taxon>
    </lineage>
</organism>
<sequence length="69" mass="7403">MVNARGDAVALNRGKLKNIKSSGIFMSDNKNAVFIPQKCPKCGKIIKELTLSCNNCGEPIVPIIAVNSE</sequence>
<evidence type="ECO:0000313" key="1">
    <source>
        <dbReference type="EMBL" id="GAH69782.1"/>
    </source>
</evidence>
<gene>
    <name evidence="1" type="ORF">S03H2_52904</name>
</gene>
<dbReference type="AlphaFoldDB" id="X1HJW8"/>
<protein>
    <recommendedName>
        <fullName evidence="2">Zinc-ribbon domain-containing protein</fullName>
    </recommendedName>
</protein>